<dbReference type="PANTHER" id="PTHR30041:SF7">
    <property type="entry name" value="GLOBAL TRANSCRIPTIONAL REGULATOR SPX"/>
    <property type="match status" value="1"/>
</dbReference>
<dbReference type="PANTHER" id="PTHR30041">
    <property type="entry name" value="ARSENATE REDUCTASE"/>
    <property type="match status" value="1"/>
</dbReference>
<keyword evidence="2" id="KW-0676">Redox-active center</keyword>
<keyword evidence="1" id="KW-1015">Disulfide bond</keyword>
<dbReference type="CDD" id="cd03032">
    <property type="entry name" value="ArsC_Spx"/>
    <property type="match status" value="1"/>
</dbReference>
<gene>
    <name evidence="4" type="ORF">EA71_01472</name>
</gene>
<name>A0A367CDJ2_9ENTE</name>
<evidence type="ECO:0000256" key="1">
    <source>
        <dbReference type="ARBA" id="ARBA00023157"/>
    </source>
</evidence>
<dbReference type="Proteomes" id="UP000252797">
    <property type="component" value="Unassembled WGS sequence"/>
</dbReference>
<evidence type="ECO:0000313" key="4">
    <source>
        <dbReference type="EMBL" id="RCA10719.1"/>
    </source>
</evidence>
<dbReference type="InterPro" id="IPR036249">
    <property type="entry name" value="Thioredoxin-like_sf"/>
</dbReference>
<dbReference type="Pfam" id="PF03960">
    <property type="entry name" value="ArsC"/>
    <property type="match status" value="1"/>
</dbReference>
<evidence type="ECO:0000256" key="3">
    <source>
        <dbReference type="PROSITE-ProRule" id="PRU01282"/>
    </source>
</evidence>
<dbReference type="InterPro" id="IPR006660">
    <property type="entry name" value="Arsenate_reductase-like"/>
</dbReference>
<comment type="caution">
    <text evidence="4">The sequence shown here is derived from an EMBL/GenBank/DDBJ whole genome shotgun (WGS) entry which is preliminary data.</text>
</comment>
<accession>A0A367CDJ2</accession>
<evidence type="ECO:0008006" key="6">
    <source>
        <dbReference type="Google" id="ProtNLM"/>
    </source>
</evidence>
<dbReference type="InterPro" id="IPR006504">
    <property type="entry name" value="Tscrpt_reg_Spx/MgsR"/>
</dbReference>
<reference evidence="4 5" key="1">
    <citation type="submission" date="2015-06" db="EMBL/GenBank/DDBJ databases">
        <title>The Genome Sequence of Enterococcus durans 4EA1.</title>
        <authorList>
            <consortium name="The Broad Institute Genomics Platform"/>
            <consortium name="The Broad Institute Genome Sequencing Center for Infectious Disease"/>
            <person name="Earl A.M."/>
            <person name="Van Tyne D."/>
            <person name="Lebreton F."/>
            <person name="Saavedra J.T."/>
            <person name="Gilmore M.S."/>
            <person name="Manson Mcguire A."/>
            <person name="Clock S."/>
            <person name="Crupain M."/>
            <person name="Rangan U."/>
            <person name="Young S."/>
            <person name="Abouelleil A."/>
            <person name="Cao P."/>
            <person name="Chapman S.B."/>
            <person name="Griggs A."/>
            <person name="Priest M."/>
            <person name="Shea T."/>
            <person name="Wortman J."/>
            <person name="Nusbaum C."/>
            <person name="Birren B."/>
        </authorList>
    </citation>
    <scope>NUCLEOTIDE SEQUENCE [LARGE SCALE GENOMIC DNA]</scope>
    <source>
        <strain evidence="4 5">4EA1</strain>
    </source>
</reference>
<dbReference type="NCBIfam" id="NF002459">
    <property type="entry name" value="PRK01655.1"/>
    <property type="match status" value="1"/>
</dbReference>
<dbReference type="NCBIfam" id="TIGR01617">
    <property type="entry name" value="arsC_related"/>
    <property type="match status" value="1"/>
</dbReference>
<dbReference type="PROSITE" id="PS51353">
    <property type="entry name" value="ARSC"/>
    <property type="match status" value="1"/>
</dbReference>
<dbReference type="RefSeq" id="WP_113845649.1">
    <property type="nucleotide sequence ID" value="NZ_LEPB01000004.1"/>
</dbReference>
<proteinExistence type="inferred from homology"/>
<organism evidence="4 5">
    <name type="scientific">Enterococcus durans</name>
    <dbReference type="NCBI Taxonomy" id="53345"/>
    <lineage>
        <taxon>Bacteria</taxon>
        <taxon>Bacillati</taxon>
        <taxon>Bacillota</taxon>
        <taxon>Bacilli</taxon>
        <taxon>Lactobacillales</taxon>
        <taxon>Enterococcaceae</taxon>
        <taxon>Enterococcus</taxon>
    </lineage>
</organism>
<evidence type="ECO:0000256" key="2">
    <source>
        <dbReference type="ARBA" id="ARBA00023284"/>
    </source>
</evidence>
<protein>
    <recommendedName>
        <fullName evidence="6">Spx/MgsR family RNA polymerase-binding regulatory protein</fullName>
    </recommendedName>
</protein>
<comment type="similarity">
    <text evidence="3">Belongs to the ArsC family.</text>
</comment>
<dbReference type="SUPFAM" id="SSF52833">
    <property type="entry name" value="Thioredoxin-like"/>
    <property type="match status" value="1"/>
</dbReference>
<dbReference type="Gene3D" id="3.40.30.10">
    <property type="entry name" value="Glutaredoxin"/>
    <property type="match status" value="1"/>
</dbReference>
<dbReference type="EMBL" id="LEPB01000004">
    <property type="protein sequence ID" value="RCA10719.1"/>
    <property type="molecule type" value="Genomic_DNA"/>
</dbReference>
<sequence>MIFLYTMPGCNSCRFARKWLYDHQIDYKERSLNAQPLTKKEFFMMLHLTKNGLNEVLSTHSFSYKKIKDQLDSLTLEELYREIQKDPSLLKRPIITDHHKKFLTGFSEDKIRLFLPRTARKQALNDILLIDHLTQFDACEVSLPTYAMFK</sequence>
<dbReference type="AlphaFoldDB" id="A0A367CDJ2"/>
<evidence type="ECO:0000313" key="5">
    <source>
        <dbReference type="Proteomes" id="UP000252797"/>
    </source>
</evidence>